<gene>
    <name evidence="1" type="ORF">RG540_CH13600</name>
</gene>
<reference evidence="2" key="1">
    <citation type="journal article" date="2014" name="BMC Genomics">
        <title>Genome sequencing of two Neorhizobium galegae strains reveals a noeT gene responsible for the unusual acetylation of the nodulation factors.</title>
        <authorList>
            <person name="Osterman J."/>
            <person name="Marsh J."/>
            <person name="Laine P.K."/>
            <person name="Zeng Z."/>
            <person name="Alatalo E."/>
            <person name="Sullivan J.T."/>
            <person name="Young J.P."/>
            <person name="Thomas-Oates J."/>
            <person name="Paulin L."/>
            <person name="Lindstrom K."/>
        </authorList>
    </citation>
    <scope>NUCLEOTIDE SEQUENCE [LARGE SCALE GENOMIC DNA]</scope>
    <source>
        <strain evidence="2">HAMBI 540</strain>
    </source>
</reference>
<evidence type="ECO:0000313" key="2">
    <source>
        <dbReference type="Proteomes" id="UP000028181"/>
    </source>
</evidence>
<dbReference type="PATRIC" id="fig|1028800.3.peg.1377"/>
<dbReference type="Proteomes" id="UP000028181">
    <property type="component" value="Chromosome I"/>
</dbReference>
<dbReference type="KEGG" id="ngg:RG540_CH13600"/>
<accession>A0A068SR43</accession>
<dbReference type="AlphaFoldDB" id="A0A068SR43"/>
<protein>
    <submittedName>
        <fullName evidence="1">Uncharacterized protein</fullName>
    </submittedName>
</protein>
<dbReference type="GeneID" id="24255309"/>
<sequence>MSHPFKKGQPVLCIRAPEAGIPITEGETYTVKRTFHGAPDGSEPCIPGMENTPGVELVEKPGNYFTADRFEEVQP</sequence>
<dbReference type="HOGENOM" id="CLU_2667338_0_0_5"/>
<dbReference type="EMBL" id="HG938353">
    <property type="protein sequence ID" value="CDN47540.1"/>
    <property type="molecule type" value="Genomic_DNA"/>
</dbReference>
<evidence type="ECO:0000313" key="1">
    <source>
        <dbReference type="EMBL" id="CDN47540.1"/>
    </source>
</evidence>
<organism evidence="1 2">
    <name type="scientific">Neorhizobium galegae bv. orientalis str. HAMBI 540</name>
    <dbReference type="NCBI Taxonomy" id="1028800"/>
    <lineage>
        <taxon>Bacteria</taxon>
        <taxon>Pseudomonadati</taxon>
        <taxon>Pseudomonadota</taxon>
        <taxon>Alphaproteobacteria</taxon>
        <taxon>Hyphomicrobiales</taxon>
        <taxon>Rhizobiaceae</taxon>
        <taxon>Rhizobium/Agrobacterium group</taxon>
        <taxon>Neorhizobium</taxon>
    </lineage>
</organism>
<dbReference type="RefSeq" id="WP_038585929.1">
    <property type="nucleotide sequence ID" value="NZ_HG938353.1"/>
</dbReference>
<keyword evidence="2" id="KW-1185">Reference proteome</keyword>
<proteinExistence type="predicted"/>
<name>A0A068SR43_NEOGA</name>